<dbReference type="KEGG" id="daa:AKL17_1817"/>
<accession>A0A159Z228</accession>
<gene>
    <name evidence="1" type="ORF">AKL17_1817</name>
</gene>
<keyword evidence="2" id="KW-1185">Reference proteome</keyword>
<dbReference type="STRING" id="1335048.AKL17_1817"/>
<name>A0A159Z228_9RHOB</name>
<evidence type="ECO:0000313" key="1">
    <source>
        <dbReference type="EMBL" id="AMY69067.1"/>
    </source>
</evidence>
<evidence type="ECO:0000313" key="2">
    <source>
        <dbReference type="Proteomes" id="UP000076128"/>
    </source>
</evidence>
<protein>
    <submittedName>
        <fullName evidence="1">Uncharacterized protein</fullName>
    </submittedName>
</protein>
<dbReference type="AlphaFoldDB" id="A0A159Z228"/>
<proteinExistence type="predicted"/>
<dbReference type="EMBL" id="CP012661">
    <property type="protein sequence ID" value="AMY69067.1"/>
    <property type="molecule type" value="Genomic_DNA"/>
</dbReference>
<reference evidence="1 2" key="1">
    <citation type="submission" date="2015-09" db="EMBL/GenBank/DDBJ databases">
        <title>Complete genome sequence of Defluviimonas alba cai42t isolated from an oilfield in Xinjiang.</title>
        <authorList>
            <person name="Geng S."/>
            <person name="Pan X."/>
            <person name="Wu X."/>
        </authorList>
    </citation>
    <scope>NUCLEOTIDE SEQUENCE [LARGE SCALE GENOMIC DNA]</scope>
    <source>
        <strain evidence="2">cai42</strain>
    </source>
</reference>
<dbReference type="RefSeq" id="WP_066812301.1">
    <property type="nucleotide sequence ID" value="NZ_CP012661.1"/>
</dbReference>
<dbReference type="Proteomes" id="UP000076128">
    <property type="component" value="Chromosome"/>
</dbReference>
<organism evidence="1 2">
    <name type="scientific">Frigidibacter mobilis</name>
    <dbReference type="NCBI Taxonomy" id="1335048"/>
    <lineage>
        <taxon>Bacteria</taxon>
        <taxon>Pseudomonadati</taxon>
        <taxon>Pseudomonadota</taxon>
        <taxon>Alphaproteobacteria</taxon>
        <taxon>Rhodobacterales</taxon>
        <taxon>Paracoccaceae</taxon>
        <taxon>Frigidibacter</taxon>
    </lineage>
</organism>
<sequence>MGMIAETFSRVALGQGLAPQIAVQPRPAHSAPRAVAMRLAAPMQGGPLALAAVQGLVGLLRGPRP</sequence>